<keyword evidence="3" id="KW-1185">Reference proteome</keyword>
<evidence type="ECO:0000313" key="3">
    <source>
        <dbReference type="Proteomes" id="UP001241758"/>
    </source>
</evidence>
<sequence length="252" mass="27214">MTASLGAPFFSSEGFTALVVAIIGAWATFVVGVLNYRRQGQVLRLQREYQGRQNELAFSAQVTDRFTRAIGQLGSESTHVRMGGIFAVERIARDSPDDRQHIVDTLAAFVRGRLPVTSVGNGGYVPIMQLRAPDVQAALTVLCRSPLADERVSSLQPGLLDLSRTDLRRANLRGARLDAVNLWGARLEGADLRGAHLVDSILKNANVGRFDTGNEAFLRGADLSFADLTGAQTDGINNLDMAVTDGVIGLHR</sequence>
<proteinExistence type="predicted"/>
<evidence type="ECO:0000256" key="1">
    <source>
        <dbReference type="SAM" id="Phobius"/>
    </source>
</evidence>
<dbReference type="RefSeq" id="WP_282767436.1">
    <property type="nucleotide sequence ID" value="NZ_JASCTH010000065.1"/>
</dbReference>
<dbReference type="InterPro" id="IPR051082">
    <property type="entry name" value="Pentapeptide-BTB/POZ_domain"/>
</dbReference>
<dbReference type="SUPFAM" id="SSF141571">
    <property type="entry name" value="Pentapeptide repeat-like"/>
    <property type="match status" value="1"/>
</dbReference>
<dbReference type="PANTHER" id="PTHR14136:SF17">
    <property type="entry name" value="BTB_POZ DOMAIN-CONTAINING PROTEIN KCTD9"/>
    <property type="match status" value="1"/>
</dbReference>
<gene>
    <name evidence="2" type="ORF">QLQ12_46125</name>
</gene>
<dbReference type="Pfam" id="PF00805">
    <property type="entry name" value="Pentapeptide"/>
    <property type="match status" value="1"/>
</dbReference>
<keyword evidence="1" id="KW-0472">Membrane</keyword>
<dbReference type="Gene3D" id="2.160.20.80">
    <property type="entry name" value="E3 ubiquitin-protein ligase SopA"/>
    <property type="match status" value="1"/>
</dbReference>
<accession>A0ABT6X1T4</accession>
<dbReference type="PANTHER" id="PTHR14136">
    <property type="entry name" value="BTB_POZ DOMAIN-CONTAINING PROTEIN KCTD9"/>
    <property type="match status" value="1"/>
</dbReference>
<reference evidence="2 3" key="1">
    <citation type="submission" date="2023-05" db="EMBL/GenBank/DDBJ databases">
        <title>Actinoplanes sp. NEAU-A12 genome sequencing.</title>
        <authorList>
            <person name="Wang Z.-S."/>
        </authorList>
    </citation>
    <scope>NUCLEOTIDE SEQUENCE [LARGE SCALE GENOMIC DNA]</scope>
    <source>
        <strain evidence="2 3">NEAU-A12</strain>
    </source>
</reference>
<dbReference type="EMBL" id="JASCTH010000065">
    <property type="protein sequence ID" value="MDI6105973.1"/>
    <property type="molecule type" value="Genomic_DNA"/>
</dbReference>
<dbReference type="Proteomes" id="UP001241758">
    <property type="component" value="Unassembled WGS sequence"/>
</dbReference>
<name>A0ABT6X1T4_9ACTN</name>
<keyword evidence="1" id="KW-1133">Transmembrane helix</keyword>
<keyword evidence="1" id="KW-0812">Transmembrane</keyword>
<comment type="caution">
    <text evidence="2">The sequence shown here is derived from an EMBL/GenBank/DDBJ whole genome shotgun (WGS) entry which is preliminary data.</text>
</comment>
<evidence type="ECO:0000313" key="2">
    <source>
        <dbReference type="EMBL" id="MDI6105973.1"/>
    </source>
</evidence>
<feature type="transmembrane region" description="Helical" evidence="1">
    <location>
        <begin position="15"/>
        <end position="36"/>
    </location>
</feature>
<protein>
    <submittedName>
        <fullName evidence="2">Pentapeptide repeat-containing protein</fullName>
    </submittedName>
</protein>
<organism evidence="2 3">
    <name type="scientific">Actinoplanes sandaracinus</name>
    <dbReference type="NCBI Taxonomy" id="3045177"/>
    <lineage>
        <taxon>Bacteria</taxon>
        <taxon>Bacillati</taxon>
        <taxon>Actinomycetota</taxon>
        <taxon>Actinomycetes</taxon>
        <taxon>Micromonosporales</taxon>
        <taxon>Micromonosporaceae</taxon>
        <taxon>Actinoplanes</taxon>
    </lineage>
</organism>
<dbReference type="InterPro" id="IPR001646">
    <property type="entry name" value="5peptide_repeat"/>
</dbReference>